<protein>
    <submittedName>
        <fullName evidence="2">Uncharacterized protein</fullName>
    </submittedName>
</protein>
<dbReference type="AlphaFoldDB" id="N8WE94"/>
<evidence type="ECO:0000256" key="1">
    <source>
        <dbReference type="SAM" id="SignalP"/>
    </source>
</evidence>
<dbReference type="EMBL" id="APPC01000015">
    <property type="protein sequence ID" value="ENU93299.1"/>
    <property type="molecule type" value="Genomic_DNA"/>
</dbReference>
<dbReference type="RefSeq" id="WP_004776312.1">
    <property type="nucleotide sequence ID" value="NZ_KB849368.1"/>
</dbReference>
<comment type="caution">
    <text evidence="2">The sequence shown here is derived from an EMBL/GenBank/DDBJ whole genome shotgun (WGS) entry which is preliminary data.</text>
</comment>
<gene>
    <name evidence="2" type="ORF">F971_01347</name>
</gene>
<keyword evidence="1" id="KW-0732">Signal</keyword>
<dbReference type="HOGENOM" id="CLU_129674_0_0_6"/>
<accession>N8WE94</accession>
<evidence type="ECO:0000313" key="3">
    <source>
        <dbReference type="Proteomes" id="UP000013049"/>
    </source>
</evidence>
<name>N8WE94_9GAMM</name>
<dbReference type="eggNOG" id="ENOG5031RZR">
    <property type="taxonomic scope" value="Bacteria"/>
</dbReference>
<organism evidence="2 3">
    <name type="scientific">Acinetobacter vivianii</name>
    <dbReference type="NCBI Taxonomy" id="1776742"/>
    <lineage>
        <taxon>Bacteria</taxon>
        <taxon>Pseudomonadati</taxon>
        <taxon>Pseudomonadota</taxon>
        <taxon>Gammaproteobacteria</taxon>
        <taxon>Moraxellales</taxon>
        <taxon>Moraxellaceae</taxon>
        <taxon>Acinetobacter</taxon>
    </lineage>
</organism>
<evidence type="ECO:0000313" key="2">
    <source>
        <dbReference type="EMBL" id="ENU93299.1"/>
    </source>
</evidence>
<feature type="signal peptide" evidence="1">
    <location>
        <begin position="1"/>
        <end position="21"/>
    </location>
</feature>
<proteinExistence type="predicted"/>
<sequence>MKIRKIIMGLSLLLTTSHVYAERMAQCKKYWNEVAVQVKVLEDTKCPSSWEDSFNKDNKKIVKELGFNLKDKNWMSTETCNHILYKNKNYYIYWPYLKHNRTDLIMIYNDSNSFAYSREIDRAKLKKEGFRVEDSVDVNLSCAKSGNDRNIVSALNGYLFQETSIRNIFKYRVYDQFKE</sequence>
<reference evidence="2 3" key="1">
    <citation type="submission" date="2013-02" db="EMBL/GenBank/DDBJ databases">
        <title>The Genome Sequence of Acinetobacter sp. NIPH 758.</title>
        <authorList>
            <consortium name="The Broad Institute Genome Sequencing Platform"/>
            <consortium name="The Broad Institute Genome Sequencing Center for Infectious Disease"/>
            <person name="Cerqueira G."/>
            <person name="Feldgarden M."/>
            <person name="Courvalin P."/>
            <person name="Perichon B."/>
            <person name="Grillot-Courvalin C."/>
            <person name="Clermont D."/>
            <person name="Rocha E."/>
            <person name="Yoon E.-J."/>
            <person name="Nemec A."/>
            <person name="Walker B."/>
            <person name="Young S.K."/>
            <person name="Zeng Q."/>
            <person name="Gargeya S."/>
            <person name="Fitzgerald M."/>
            <person name="Haas B."/>
            <person name="Abouelleil A."/>
            <person name="Alvarado L."/>
            <person name="Arachchi H.M."/>
            <person name="Berlin A.M."/>
            <person name="Chapman S.B."/>
            <person name="Dewar J."/>
            <person name="Goldberg J."/>
            <person name="Griggs A."/>
            <person name="Gujja S."/>
            <person name="Hansen M."/>
            <person name="Howarth C."/>
            <person name="Imamovic A."/>
            <person name="Larimer J."/>
            <person name="McCowan C."/>
            <person name="Murphy C."/>
            <person name="Neiman D."/>
            <person name="Pearson M."/>
            <person name="Priest M."/>
            <person name="Roberts A."/>
            <person name="Saif S."/>
            <person name="Shea T."/>
            <person name="Sisk P."/>
            <person name="Sykes S."/>
            <person name="Wortman J."/>
            <person name="Nusbaum C."/>
            <person name="Birren B."/>
        </authorList>
    </citation>
    <scope>NUCLEOTIDE SEQUENCE [LARGE SCALE GENOMIC DNA]</scope>
    <source>
        <strain evidence="2 3">NIPH 758</strain>
    </source>
</reference>
<dbReference type="Proteomes" id="UP000013049">
    <property type="component" value="Unassembled WGS sequence"/>
</dbReference>
<feature type="chain" id="PRO_5004134801" evidence="1">
    <location>
        <begin position="22"/>
        <end position="179"/>
    </location>
</feature>